<keyword evidence="2" id="KW-1185">Reference proteome</keyword>
<dbReference type="Proteomes" id="UP000821865">
    <property type="component" value="Chromosome 7"/>
</dbReference>
<accession>A0ACB8CD20</accession>
<organism evidence="1 2">
    <name type="scientific">Dermacentor silvarum</name>
    <name type="common">Tick</name>
    <dbReference type="NCBI Taxonomy" id="543639"/>
    <lineage>
        <taxon>Eukaryota</taxon>
        <taxon>Metazoa</taxon>
        <taxon>Ecdysozoa</taxon>
        <taxon>Arthropoda</taxon>
        <taxon>Chelicerata</taxon>
        <taxon>Arachnida</taxon>
        <taxon>Acari</taxon>
        <taxon>Parasitiformes</taxon>
        <taxon>Ixodida</taxon>
        <taxon>Ixodoidea</taxon>
        <taxon>Ixodidae</taxon>
        <taxon>Rhipicephalinae</taxon>
        <taxon>Dermacentor</taxon>
    </lineage>
</organism>
<reference evidence="1" key="1">
    <citation type="submission" date="2020-05" db="EMBL/GenBank/DDBJ databases">
        <title>Large-scale comparative analyses of tick genomes elucidate their genetic diversity and vector capacities.</title>
        <authorList>
            <person name="Jia N."/>
            <person name="Wang J."/>
            <person name="Shi W."/>
            <person name="Du L."/>
            <person name="Sun Y."/>
            <person name="Zhan W."/>
            <person name="Jiang J."/>
            <person name="Wang Q."/>
            <person name="Zhang B."/>
            <person name="Ji P."/>
            <person name="Sakyi L.B."/>
            <person name="Cui X."/>
            <person name="Yuan T."/>
            <person name="Jiang B."/>
            <person name="Yang W."/>
            <person name="Lam T.T.-Y."/>
            <person name="Chang Q."/>
            <person name="Ding S."/>
            <person name="Wang X."/>
            <person name="Zhu J."/>
            <person name="Ruan X."/>
            <person name="Zhao L."/>
            <person name="Wei J."/>
            <person name="Que T."/>
            <person name="Du C."/>
            <person name="Cheng J."/>
            <person name="Dai P."/>
            <person name="Han X."/>
            <person name="Huang E."/>
            <person name="Gao Y."/>
            <person name="Liu J."/>
            <person name="Shao H."/>
            <person name="Ye R."/>
            <person name="Li L."/>
            <person name="Wei W."/>
            <person name="Wang X."/>
            <person name="Wang C."/>
            <person name="Yang T."/>
            <person name="Huo Q."/>
            <person name="Li W."/>
            <person name="Guo W."/>
            <person name="Chen H."/>
            <person name="Zhou L."/>
            <person name="Ni X."/>
            <person name="Tian J."/>
            <person name="Zhou Y."/>
            <person name="Sheng Y."/>
            <person name="Liu T."/>
            <person name="Pan Y."/>
            <person name="Xia L."/>
            <person name="Li J."/>
            <person name="Zhao F."/>
            <person name="Cao W."/>
        </authorList>
    </citation>
    <scope>NUCLEOTIDE SEQUENCE</scope>
    <source>
        <strain evidence="1">Dsil-2018</strain>
    </source>
</reference>
<evidence type="ECO:0000313" key="2">
    <source>
        <dbReference type="Proteomes" id="UP000821865"/>
    </source>
</evidence>
<evidence type="ECO:0000313" key="1">
    <source>
        <dbReference type="EMBL" id="KAH7940576.1"/>
    </source>
</evidence>
<name>A0ACB8CD20_DERSI</name>
<gene>
    <name evidence="1" type="ORF">HPB49_002197</name>
</gene>
<protein>
    <submittedName>
        <fullName evidence="1">Uncharacterized protein</fullName>
    </submittedName>
</protein>
<comment type="caution">
    <text evidence="1">The sequence shown here is derived from an EMBL/GenBank/DDBJ whole genome shotgun (WGS) entry which is preliminary data.</text>
</comment>
<sequence>MTVKLARNLTKKHVYPTNLEKMNVLRAVQTFSPQVIAAIEHLQENTGGDSTLYVFSKASSTIHFKKTIKRWFDIHDTTYAGSGQKSPISNTDVPRLLWLANEFTSYKEGIQEN</sequence>
<proteinExistence type="predicted"/>
<dbReference type="EMBL" id="CM023476">
    <property type="protein sequence ID" value="KAH7940576.1"/>
    <property type="molecule type" value="Genomic_DNA"/>
</dbReference>